<protein>
    <recommendedName>
        <fullName evidence="3">TetR family transcriptional regulator</fullName>
    </recommendedName>
</protein>
<proteinExistence type="predicted"/>
<reference evidence="2" key="1">
    <citation type="journal article" date="2019" name="Int. J. Syst. Evol. Microbiol.">
        <title>The Global Catalogue of Microorganisms (GCM) 10K type strain sequencing project: providing services to taxonomists for standard genome sequencing and annotation.</title>
        <authorList>
            <consortium name="The Broad Institute Genomics Platform"/>
            <consortium name="The Broad Institute Genome Sequencing Center for Infectious Disease"/>
            <person name="Wu L."/>
            <person name="Ma J."/>
        </authorList>
    </citation>
    <scope>NUCLEOTIDE SEQUENCE [LARGE SCALE GENOMIC DNA]</scope>
    <source>
        <strain evidence="2">JCM 3399</strain>
    </source>
</reference>
<sequence>MDVRTECVELAESDTLAATPGHLSDFTDPEAVREHVAVYVRLYREHATTMRAAQEAALVSETFAATLDGFAAGEMADILDHVTSVSDAGRQLPASPETSLRMAFALVHTFLQTWQRQPSPFTDEEATEALTRFVYRGLNGRDY</sequence>
<dbReference type="Proteomes" id="UP000654471">
    <property type="component" value="Unassembled WGS sequence"/>
</dbReference>
<dbReference type="EMBL" id="BMRP01000025">
    <property type="protein sequence ID" value="GGU84562.1"/>
    <property type="molecule type" value="Genomic_DNA"/>
</dbReference>
<evidence type="ECO:0000313" key="1">
    <source>
        <dbReference type="EMBL" id="GGU84562.1"/>
    </source>
</evidence>
<organism evidence="1 2">
    <name type="scientific">Streptomyces albospinus</name>
    <dbReference type="NCBI Taxonomy" id="285515"/>
    <lineage>
        <taxon>Bacteria</taxon>
        <taxon>Bacillati</taxon>
        <taxon>Actinomycetota</taxon>
        <taxon>Actinomycetes</taxon>
        <taxon>Kitasatosporales</taxon>
        <taxon>Streptomycetaceae</taxon>
        <taxon>Streptomyces</taxon>
    </lineage>
</organism>
<dbReference type="Gene3D" id="1.10.357.10">
    <property type="entry name" value="Tetracycline Repressor, domain 2"/>
    <property type="match status" value="1"/>
</dbReference>
<comment type="caution">
    <text evidence="1">The sequence shown here is derived from an EMBL/GenBank/DDBJ whole genome shotgun (WGS) entry which is preliminary data.</text>
</comment>
<accession>A0ABQ2VFN6</accession>
<evidence type="ECO:0000313" key="2">
    <source>
        <dbReference type="Proteomes" id="UP000654471"/>
    </source>
</evidence>
<gene>
    <name evidence="1" type="ORF">GCM10010211_58170</name>
</gene>
<keyword evidence="2" id="KW-1185">Reference proteome</keyword>
<evidence type="ECO:0008006" key="3">
    <source>
        <dbReference type="Google" id="ProtNLM"/>
    </source>
</evidence>
<name>A0ABQ2VFN6_9ACTN</name>
<dbReference type="RefSeq" id="WP_189304900.1">
    <property type="nucleotide sequence ID" value="NZ_BMRP01000025.1"/>
</dbReference>
<dbReference type="InterPro" id="IPR036271">
    <property type="entry name" value="Tet_transcr_reg_TetR-rel_C_sf"/>
</dbReference>
<dbReference type="SUPFAM" id="SSF48498">
    <property type="entry name" value="Tetracyclin repressor-like, C-terminal domain"/>
    <property type="match status" value="1"/>
</dbReference>